<organism evidence="1 2">
    <name type="scientific">Racocetra fulgida</name>
    <dbReference type="NCBI Taxonomy" id="60492"/>
    <lineage>
        <taxon>Eukaryota</taxon>
        <taxon>Fungi</taxon>
        <taxon>Fungi incertae sedis</taxon>
        <taxon>Mucoromycota</taxon>
        <taxon>Glomeromycotina</taxon>
        <taxon>Glomeromycetes</taxon>
        <taxon>Diversisporales</taxon>
        <taxon>Gigasporaceae</taxon>
        <taxon>Racocetra</taxon>
    </lineage>
</organism>
<proteinExistence type="predicted"/>
<feature type="non-terminal residue" evidence="1">
    <location>
        <position position="1"/>
    </location>
</feature>
<keyword evidence="2" id="KW-1185">Reference proteome</keyword>
<gene>
    <name evidence="1" type="ORF">RFULGI_LOCUS17714</name>
</gene>
<protein>
    <submittedName>
        <fullName evidence="1">15884_t:CDS:1</fullName>
    </submittedName>
</protein>
<dbReference type="Proteomes" id="UP000789396">
    <property type="component" value="Unassembled WGS sequence"/>
</dbReference>
<reference evidence="1" key="1">
    <citation type="submission" date="2021-06" db="EMBL/GenBank/DDBJ databases">
        <authorList>
            <person name="Kallberg Y."/>
            <person name="Tangrot J."/>
            <person name="Rosling A."/>
        </authorList>
    </citation>
    <scope>NUCLEOTIDE SEQUENCE</scope>
    <source>
        <strain evidence="1">IN212</strain>
    </source>
</reference>
<evidence type="ECO:0000313" key="2">
    <source>
        <dbReference type="Proteomes" id="UP000789396"/>
    </source>
</evidence>
<dbReference type="AlphaFoldDB" id="A0A9N9JWK7"/>
<evidence type="ECO:0000313" key="1">
    <source>
        <dbReference type="EMBL" id="CAG8800966.1"/>
    </source>
</evidence>
<sequence length="44" mass="4645">FTVSLANDIGSCAICQASIKSVTDDTSTEDVEVELLEINISSIL</sequence>
<name>A0A9N9JWK7_9GLOM</name>
<dbReference type="EMBL" id="CAJVPZ010071787">
    <property type="protein sequence ID" value="CAG8800966.1"/>
    <property type="molecule type" value="Genomic_DNA"/>
</dbReference>
<accession>A0A9N9JWK7</accession>
<comment type="caution">
    <text evidence="1">The sequence shown here is derived from an EMBL/GenBank/DDBJ whole genome shotgun (WGS) entry which is preliminary data.</text>
</comment>